<accession>A0A4R0FZU4</accession>
<organism evidence="2 3">
    <name type="scientific">Enterobacter wuhouensis</name>
    <dbReference type="NCBI Taxonomy" id="2529381"/>
    <lineage>
        <taxon>Bacteria</taxon>
        <taxon>Pseudomonadati</taxon>
        <taxon>Pseudomonadota</taxon>
        <taxon>Gammaproteobacteria</taxon>
        <taxon>Enterobacterales</taxon>
        <taxon>Enterobacteriaceae</taxon>
        <taxon>Enterobacter</taxon>
    </lineage>
</organism>
<comment type="caution">
    <text evidence="2">The sequence shown here is derived from an EMBL/GenBank/DDBJ whole genome shotgun (WGS) entry which is preliminary data.</text>
</comment>
<keyword evidence="1" id="KW-0472">Membrane</keyword>
<sequence length="193" mass="21436">MNNCRDCRNPIHHGAKKCHHCGSYQNWIRHLNTFALFTGFFLTLLSIWTIPFINGVFQSKQAEIVTSIISGESNKLHFMIANNGNQPAAITSIEIDSKMSFGIGTWYLDNQLDGTLLEPGQAKVLNASNGAPIPSPLPYEIQTILNSKEDVPKNCTLVIQYVELNGSNKTFTYPFTCSPFEVSQSHGGLSDRQ</sequence>
<dbReference type="AlphaFoldDB" id="A0A4R0FZU4"/>
<evidence type="ECO:0000256" key="1">
    <source>
        <dbReference type="SAM" id="Phobius"/>
    </source>
</evidence>
<feature type="transmembrane region" description="Helical" evidence="1">
    <location>
        <begin position="34"/>
        <end position="57"/>
    </location>
</feature>
<dbReference type="RefSeq" id="WP_131635752.1">
    <property type="nucleotide sequence ID" value="NZ_SJOO01000016.1"/>
</dbReference>
<reference evidence="2 3" key="1">
    <citation type="submission" date="2019-02" db="EMBL/GenBank/DDBJ databases">
        <title>The draft genome of Enterobacter spp. strains.</title>
        <authorList>
            <person name="Wang C."/>
            <person name="Feng Y."/>
            <person name="Zong Z."/>
        </authorList>
    </citation>
    <scope>NUCLEOTIDE SEQUENCE [LARGE SCALE GENOMIC DNA]</scope>
    <source>
        <strain evidence="2 3">WCHEW120002</strain>
    </source>
</reference>
<dbReference type="Proteomes" id="UP000291424">
    <property type="component" value="Unassembled WGS sequence"/>
</dbReference>
<gene>
    <name evidence="2" type="ORF">E0L20_21940</name>
</gene>
<proteinExistence type="predicted"/>
<dbReference type="OrthoDB" id="7061226at2"/>
<evidence type="ECO:0000313" key="3">
    <source>
        <dbReference type="Proteomes" id="UP000291424"/>
    </source>
</evidence>
<keyword evidence="1" id="KW-0812">Transmembrane</keyword>
<keyword evidence="1" id="KW-1133">Transmembrane helix</keyword>
<protein>
    <submittedName>
        <fullName evidence="2">Uncharacterized protein</fullName>
    </submittedName>
</protein>
<evidence type="ECO:0000313" key="2">
    <source>
        <dbReference type="EMBL" id="TCB87801.1"/>
    </source>
</evidence>
<name>A0A4R0FZU4_9ENTR</name>
<dbReference type="EMBL" id="SJOO01000016">
    <property type="protein sequence ID" value="TCB87801.1"/>
    <property type="molecule type" value="Genomic_DNA"/>
</dbReference>